<dbReference type="AlphaFoldDB" id="A0A6P7TZL6"/>
<sequence>MMATEGTAEEIEIELRSPDEKPVSESAPTGVAPKASMPDLEIATADYDEDEREGKGVLFIGFTALIVIGILLLIILLPLSFSYLDYYELGVVRNKVTGSVSLDRVYSNGRYVIGPSHEFKVFKADAHVEYINNIRVFTSDKLEVGLSGAFQYFLRLNQLAYLHKKYDVYYKDKVVKKANEAIKNVVTGFTTRSVFKERKRLEDALLLGLQTTLGGICCHQGCIQPEIENNSTNVTVTVPPSGNGEISNAFNCFEGCKPRKNCTEADYGMFVDVRYFQLGPVDIPDDLDQSFLNTLVLRASAERQKYFQAAQLVRKETEQKVKNFENHAAEILESAKSDSKLITQTMDANASFTVETARITGLKNLYSTLNLTDMRQRNKFDYLRSLQKVNDLRLTIGYNQKISGSFPRV</sequence>
<evidence type="ECO:0000313" key="5">
    <source>
        <dbReference type="RefSeq" id="XP_029654707.1"/>
    </source>
</evidence>
<feature type="transmembrane region" description="Helical" evidence="2">
    <location>
        <begin position="57"/>
        <end position="79"/>
    </location>
</feature>
<feature type="region of interest" description="Disordered" evidence="1">
    <location>
        <begin position="1"/>
        <end position="36"/>
    </location>
</feature>
<evidence type="ECO:0000256" key="1">
    <source>
        <dbReference type="SAM" id="MobiDB-lite"/>
    </source>
</evidence>
<gene>
    <name evidence="5" type="primary">LOC115228206</name>
</gene>
<accession>A0A6P7TZL6</accession>
<reference evidence="5" key="1">
    <citation type="submission" date="2025-08" db="UniProtKB">
        <authorList>
            <consortium name="RefSeq"/>
        </authorList>
    </citation>
    <scope>IDENTIFICATION</scope>
</reference>
<keyword evidence="2" id="KW-0472">Membrane</keyword>
<proteinExistence type="predicted"/>
<keyword evidence="4" id="KW-1185">Reference proteome</keyword>
<organism evidence="4 5">
    <name type="scientific">Octopus sinensis</name>
    <name type="common">East Asian common octopus</name>
    <dbReference type="NCBI Taxonomy" id="2607531"/>
    <lineage>
        <taxon>Eukaryota</taxon>
        <taxon>Metazoa</taxon>
        <taxon>Spiralia</taxon>
        <taxon>Lophotrochozoa</taxon>
        <taxon>Mollusca</taxon>
        <taxon>Cephalopoda</taxon>
        <taxon>Coleoidea</taxon>
        <taxon>Octopodiformes</taxon>
        <taxon>Octopoda</taxon>
        <taxon>Incirrata</taxon>
        <taxon>Octopodidae</taxon>
        <taxon>Octopus</taxon>
    </lineage>
</organism>
<dbReference type="Pfam" id="PF01145">
    <property type="entry name" value="Band_7"/>
    <property type="match status" value="1"/>
</dbReference>
<feature type="compositionally biased region" description="Basic and acidic residues" evidence="1">
    <location>
        <begin position="13"/>
        <end position="23"/>
    </location>
</feature>
<keyword evidence="2" id="KW-0812">Transmembrane</keyword>
<dbReference type="KEGG" id="osn:115228206"/>
<keyword evidence="2" id="KW-1133">Transmembrane helix</keyword>
<evidence type="ECO:0000259" key="3">
    <source>
        <dbReference type="Pfam" id="PF01145"/>
    </source>
</evidence>
<dbReference type="RefSeq" id="XP_029654707.1">
    <property type="nucleotide sequence ID" value="XM_029798847.2"/>
</dbReference>
<protein>
    <submittedName>
        <fullName evidence="5">Uncharacterized protein LOC115228206 isoform X1</fullName>
    </submittedName>
</protein>
<dbReference type="InterPro" id="IPR001107">
    <property type="entry name" value="Band_7"/>
</dbReference>
<evidence type="ECO:0000313" key="4">
    <source>
        <dbReference type="Proteomes" id="UP000515154"/>
    </source>
</evidence>
<evidence type="ECO:0000256" key="2">
    <source>
        <dbReference type="SAM" id="Phobius"/>
    </source>
</evidence>
<dbReference type="Proteomes" id="UP000515154">
    <property type="component" value="Linkage group LG2"/>
</dbReference>
<feature type="domain" description="Band 7" evidence="3">
    <location>
        <begin position="88"/>
        <end position="309"/>
    </location>
</feature>
<name>A0A6P7TZL6_9MOLL</name>